<dbReference type="NCBIfam" id="TIGR02195">
    <property type="entry name" value="heptsyl_trn_II"/>
    <property type="match status" value="1"/>
</dbReference>
<evidence type="ECO:0000256" key="5">
    <source>
        <dbReference type="ARBA" id="ARBA00047503"/>
    </source>
</evidence>
<name>A0ABM8FP49_9BACT</name>
<keyword evidence="7" id="KW-1185">Reference proteome</keyword>
<keyword evidence="2" id="KW-0808">Transferase</keyword>
<dbReference type="SUPFAM" id="SSF53756">
    <property type="entry name" value="UDP-Glycosyltransferase/glycogen phosphorylase"/>
    <property type="match status" value="1"/>
</dbReference>
<evidence type="ECO:0000313" key="7">
    <source>
        <dbReference type="Proteomes" id="UP001321445"/>
    </source>
</evidence>
<dbReference type="PANTHER" id="PTHR30160">
    <property type="entry name" value="TETRAACYLDISACCHARIDE 4'-KINASE-RELATED"/>
    <property type="match status" value="1"/>
</dbReference>
<comment type="catalytic activity">
    <reaction evidence="5">
        <text>an L-alpha-D-Hep-(1-&gt;5)-[alpha-Kdo-(2-&gt;4)]-alpha-Kdo-(2-&gt;6)-lipid A + ADP-L-glycero-beta-D-manno-heptose = an L-alpha-D-Hep-(1-&gt;3)-L-alpha-D-Hep-(1-&gt;5)-[alpha-Kdo-(2-&gt;4)]-alpha-Kdo-(2-&gt;6)-lipid A + ADP + H(+)</text>
        <dbReference type="Rhea" id="RHEA:74071"/>
        <dbReference type="ChEBI" id="CHEBI:15378"/>
        <dbReference type="ChEBI" id="CHEBI:61506"/>
        <dbReference type="ChEBI" id="CHEBI:193068"/>
        <dbReference type="ChEBI" id="CHEBI:193069"/>
        <dbReference type="ChEBI" id="CHEBI:456216"/>
        <dbReference type="EC" id="2.4.99.24"/>
    </reaction>
</comment>
<gene>
    <name evidence="6" type="primary">waaF</name>
    <name evidence="6" type="ORF">HCR_17520</name>
</gene>
<evidence type="ECO:0000256" key="1">
    <source>
        <dbReference type="ARBA" id="ARBA00022676"/>
    </source>
</evidence>
<dbReference type="EC" id="2.4.99.24" evidence="4"/>
<evidence type="ECO:0000256" key="4">
    <source>
        <dbReference type="ARBA" id="ARBA00044042"/>
    </source>
</evidence>
<dbReference type="Gene3D" id="3.40.50.2000">
    <property type="entry name" value="Glycogen Phosphorylase B"/>
    <property type="match status" value="2"/>
</dbReference>
<dbReference type="Proteomes" id="UP001321445">
    <property type="component" value="Chromosome"/>
</dbReference>
<comment type="similarity">
    <text evidence="3">Belongs to the glycosyltransferase 9 family.</text>
</comment>
<organism evidence="6 7">
    <name type="scientific">Hydrogenimonas cancrithermarum</name>
    <dbReference type="NCBI Taxonomy" id="2993563"/>
    <lineage>
        <taxon>Bacteria</taxon>
        <taxon>Pseudomonadati</taxon>
        <taxon>Campylobacterota</taxon>
        <taxon>Epsilonproteobacteria</taxon>
        <taxon>Campylobacterales</taxon>
        <taxon>Hydrogenimonadaceae</taxon>
        <taxon>Hydrogenimonas</taxon>
    </lineage>
</organism>
<keyword evidence="1" id="KW-0328">Glycosyltransferase</keyword>
<reference evidence="6 7" key="1">
    <citation type="submission" date="2023-03" db="EMBL/GenBank/DDBJ databases">
        <title>Description of Hydrogenimonas sp. ISO32.</title>
        <authorList>
            <person name="Mino S."/>
            <person name="Fukazawa S."/>
            <person name="Sawabe T."/>
        </authorList>
    </citation>
    <scope>NUCLEOTIDE SEQUENCE [LARGE SCALE GENOMIC DNA]</scope>
    <source>
        <strain evidence="6 7">ISO32</strain>
    </source>
</reference>
<evidence type="ECO:0000256" key="3">
    <source>
        <dbReference type="ARBA" id="ARBA00043995"/>
    </source>
</evidence>
<dbReference type="CDD" id="cd03789">
    <property type="entry name" value="GT9_LPS_heptosyltransferase"/>
    <property type="match status" value="1"/>
</dbReference>
<dbReference type="InterPro" id="IPR002201">
    <property type="entry name" value="Glyco_trans_9"/>
</dbReference>
<dbReference type="PANTHER" id="PTHR30160:SF7">
    <property type="entry name" value="ADP-HEPTOSE--LPS HEPTOSYLTRANSFERASE 2"/>
    <property type="match status" value="1"/>
</dbReference>
<sequence>MKLLIELPTWLGDAVMTTPALENLFAAYPDAEVTLLGSYVSTEALKAHPRVDSVIVDKTKADGFRPLNVYRLAKTIGPHDIAVSFRSHLYSKALLYLTGTPKRYVYDKNLLTLSPSHPLTTTHQVEKYQAFIDIVTGRNDTPGPLRLDWPIKRFERPAMGINPGATYGSAKRWYPEKFAEVAAALAGRFDIVIFGGPAETDIAGDIEKMVREKGIKNVTNLAGKTTIPELCSTIAGLDLFITGDSGPMHVAAAYQIPTVAIFGPTKHKETCQWMNPESVIVRHDLECAPCMKRTCPIKTHECMKGISAQEVIDAAHGIIGEKNGA</sequence>
<dbReference type="RefSeq" id="WP_286336392.1">
    <property type="nucleotide sequence ID" value="NZ_AP027370.1"/>
</dbReference>
<protein>
    <recommendedName>
        <fullName evidence="4">lipopolysaccharide heptosyltransferase II</fullName>
        <ecNumber evidence="4">2.4.99.24</ecNumber>
    </recommendedName>
</protein>
<proteinExistence type="inferred from homology"/>
<dbReference type="InterPro" id="IPR051199">
    <property type="entry name" value="LPS_LOS_Heptosyltrfase"/>
</dbReference>
<evidence type="ECO:0000256" key="2">
    <source>
        <dbReference type="ARBA" id="ARBA00022679"/>
    </source>
</evidence>
<evidence type="ECO:0000313" key="6">
    <source>
        <dbReference type="EMBL" id="BDY13440.1"/>
    </source>
</evidence>
<dbReference type="EMBL" id="AP027370">
    <property type="protein sequence ID" value="BDY13440.1"/>
    <property type="molecule type" value="Genomic_DNA"/>
</dbReference>
<dbReference type="InterPro" id="IPR011910">
    <property type="entry name" value="RfaF"/>
</dbReference>
<accession>A0ABM8FP49</accession>
<dbReference type="Pfam" id="PF01075">
    <property type="entry name" value="Glyco_transf_9"/>
    <property type="match status" value="1"/>
</dbReference>